<evidence type="ECO:0000256" key="1">
    <source>
        <dbReference type="SAM" id="MobiDB-lite"/>
    </source>
</evidence>
<keyword evidence="2" id="KW-0812">Transmembrane</keyword>
<evidence type="ECO:0000313" key="3">
    <source>
        <dbReference type="EMBL" id="KAF8887840.1"/>
    </source>
</evidence>
<dbReference type="Proteomes" id="UP000724874">
    <property type="component" value="Unassembled WGS sequence"/>
</dbReference>
<gene>
    <name evidence="3" type="ORF">CPB84DRAFT_1487026</name>
</gene>
<dbReference type="AlphaFoldDB" id="A0A9P5NFI4"/>
<evidence type="ECO:0000313" key="4">
    <source>
        <dbReference type="Proteomes" id="UP000724874"/>
    </source>
</evidence>
<feature type="region of interest" description="Disordered" evidence="1">
    <location>
        <begin position="164"/>
        <end position="197"/>
    </location>
</feature>
<comment type="caution">
    <text evidence="3">The sequence shown here is derived from an EMBL/GenBank/DDBJ whole genome shotgun (WGS) entry which is preliminary data.</text>
</comment>
<keyword evidence="4" id="KW-1185">Reference proteome</keyword>
<feature type="transmembrane region" description="Helical" evidence="2">
    <location>
        <begin position="75"/>
        <end position="95"/>
    </location>
</feature>
<name>A0A9P5NFI4_GYMJU</name>
<protein>
    <submittedName>
        <fullName evidence="3">Uncharacterized protein</fullName>
    </submittedName>
</protein>
<organism evidence="3 4">
    <name type="scientific">Gymnopilus junonius</name>
    <name type="common">Spectacular rustgill mushroom</name>
    <name type="synonym">Gymnopilus spectabilis subsp. junonius</name>
    <dbReference type="NCBI Taxonomy" id="109634"/>
    <lineage>
        <taxon>Eukaryota</taxon>
        <taxon>Fungi</taxon>
        <taxon>Dikarya</taxon>
        <taxon>Basidiomycota</taxon>
        <taxon>Agaricomycotina</taxon>
        <taxon>Agaricomycetes</taxon>
        <taxon>Agaricomycetidae</taxon>
        <taxon>Agaricales</taxon>
        <taxon>Agaricineae</taxon>
        <taxon>Hymenogastraceae</taxon>
        <taxon>Gymnopilus</taxon>
    </lineage>
</organism>
<reference evidence="3" key="1">
    <citation type="submission" date="2020-11" db="EMBL/GenBank/DDBJ databases">
        <authorList>
            <consortium name="DOE Joint Genome Institute"/>
            <person name="Ahrendt S."/>
            <person name="Riley R."/>
            <person name="Andreopoulos W."/>
            <person name="LaButti K."/>
            <person name="Pangilinan J."/>
            <person name="Ruiz-duenas F.J."/>
            <person name="Barrasa J.M."/>
            <person name="Sanchez-Garcia M."/>
            <person name="Camarero S."/>
            <person name="Miyauchi S."/>
            <person name="Serrano A."/>
            <person name="Linde D."/>
            <person name="Babiker R."/>
            <person name="Drula E."/>
            <person name="Ayuso-Fernandez I."/>
            <person name="Pacheco R."/>
            <person name="Padilla G."/>
            <person name="Ferreira P."/>
            <person name="Barriuso J."/>
            <person name="Kellner H."/>
            <person name="Castanera R."/>
            <person name="Alfaro M."/>
            <person name="Ramirez L."/>
            <person name="Pisabarro A.G."/>
            <person name="Kuo A."/>
            <person name="Tritt A."/>
            <person name="Lipzen A."/>
            <person name="He G."/>
            <person name="Yan M."/>
            <person name="Ng V."/>
            <person name="Cullen D."/>
            <person name="Martin F."/>
            <person name="Rosso M.-N."/>
            <person name="Henrissat B."/>
            <person name="Hibbett D."/>
            <person name="Martinez A.T."/>
            <person name="Grigoriev I.V."/>
        </authorList>
    </citation>
    <scope>NUCLEOTIDE SEQUENCE</scope>
    <source>
        <strain evidence="3">AH 44721</strain>
    </source>
</reference>
<keyword evidence="2" id="KW-0472">Membrane</keyword>
<evidence type="ECO:0000256" key="2">
    <source>
        <dbReference type="SAM" id="Phobius"/>
    </source>
</evidence>
<keyword evidence="2" id="KW-1133">Transmembrane helix</keyword>
<accession>A0A9P5NFI4</accession>
<proteinExistence type="predicted"/>
<sequence length="220" mass="24667">MLRTRTKPTSALVVHWSFSGWRHNITTASIPPWMAMLEKCYILLKSIIQSPHTIRSALYVYGENALLGEPAAARVIQAGVYWLVVTLVSAAMYWAKAFCFDCRQIVCRLHFSSFRLHLDLGSRFHFHSTLCEKWLGLRTYHELRIGADVGISINTSNIIRTSTSTSSDQLSTHCSPHLAPPSREGSGDYHVPARPHPHPHLANQTLQACLVCHMAPTPLL</sequence>
<dbReference type="EMBL" id="JADNYJ010000088">
    <property type="protein sequence ID" value="KAF8887840.1"/>
    <property type="molecule type" value="Genomic_DNA"/>
</dbReference>